<protein>
    <submittedName>
        <fullName evidence="3">Alpha/beta hydrolase</fullName>
    </submittedName>
</protein>
<dbReference type="Gene3D" id="3.40.50.1820">
    <property type="entry name" value="alpha/beta hydrolase"/>
    <property type="match status" value="1"/>
</dbReference>
<evidence type="ECO:0000313" key="4">
    <source>
        <dbReference type="Proteomes" id="UP001375743"/>
    </source>
</evidence>
<evidence type="ECO:0000313" key="3">
    <source>
        <dbReference type="EMBL" id="MEK0084372.1"/>
    </source>
</evidence>
<dbReference type="Proteomes" id="UP001375743">
    <property type="component" value="Unassembled WGS sequence"/>
</dbReference>
<dbReference type="Pfam" id="PF12697">
    <property type="entry name" value="Abhydrolase_6"/>
    <property type="match status" value="1"/>
</dbReference>
<evidence type="ECO:0000259" key="2">
    <source>
        <dbReference type="Pfam" id="PF12697"/>
    </source>
</evidence>
<dbReference type="PANTHER" id="PTHR45763">
    <property type="entry name" value="HYDROLASE, ALPHA/BETA FOLD FAMILY PROTEIN, EXPRESSED-RELATED"/>
    <property type="match status" value="1"/>
</dbReference>
<dbReference type="PRINTS" id="PR00111">
    <property type="entry name" value="ABHYDROLASE"/>
</dbReference>
<keyword evidence="3" id="KW-0378">Hydrolase</keyword>
<name>A0ABU8XT48_9PROT</name>
<dbReference type="InterPro" id="IPR029058">
    <property type="entry name" value="AB_hydrolase_fold"/>
</dbReference>
<organism evidence="3 4">
    <name type="scientific">Benzoatithermus flavus</name>
    <dbReference type="NCBI Taxonomy" id="3108223"/>
    <lineage>
        <taxon>Bacteria</taxon>
        <taxon>Pseudomonadati</taxon>
        <taxon>Pseudomonadota</taxon>
        <taxon>Alphaproteobacteria</taxon>
        <taxon>Geminicoccales</taxon>
        <taxon>Geminicoccaceae</taxon>
        <taxon>Benzoatithermus</taxon>
    </lineage>
</organism>
<accession>A0ABU8XT48</accession>
<gene>
    <name evidence="3" type="ORF">U1T56_14540</name>
</gene>
<feature type="region of interest" description="Disordered" evidence="1">
    <location>
        <begin position="1"/>
        <end position="24"/>
    </location>
</feature>
<comment type="caution">
    <text evidence="3">The sequence shown here is derived from an EMBL/GenBank/DDBJ whole genome shotgun (WGS) entry which is preliminary data.</text>
</comment>
<dbReference type="EMBL" id="JBBLZC010000014">
    <property type="protein sequence ID" value="MEK0084372.1"/>
    <property type="molecule type" value="Genomic_DNA"/>
</dbReference>
<evidence type="ECO:0000256" key="1">
    <source>
        <dbReference type="SAM" id="MobiDB-lite"/>
    </source>
</evidence>
<proteinExistence type="predicted"/>
<dbReference type="SUPFAM" id="SSF53474">
    <property type="entry name" value="alpha/beta-Hydrolases"/>
    <property type="match status" value="1"/>
</dbReference>
<keyword evidence="4" id="KW-1185">Reference proteome</keyword>
<dbReference type="RefSeq" id="WP_418160222.1">
    <property type="nucleotide sequence ID" value="NZ_JBBLZC010000014.1"/>
</dbReference>
<dbReference type="GO" id="GO:0016787">
    <property type="term" value="F:hydrolase activity"/>
    <property type="evidence" value="ECO:0007669"/>
    <property type="project" value="UniProtKB-KW"/>
</dbReference>
<feature type="domain" description="AB hydrolase-1" evidence="2">
    <location>
        <begin position="50"/>
        <end position="285"/>
    </location>
</feature>
<dbReference type="InterPro" id="IPR000073">
    <property type="entry name" value="AB_hydrolase_1"/>
</dbReference>
<dbReference type="PANTHER" id="PTHR45763:SF46">
    <property type="entry name" value="AB HYDROLASE-1 DOMAIN-CONTAINING PROTEIN"/>
    <property type="match status" value="1"/>
</dbReference>
<sequence>MRRRPAHRLLQPQRRPAPSLPRPATDFAVRLHDGRRLGIAEFGSRSSLPVIYCHGFLGSRLEPAAGEIDGINIIAFDRPGYGRSDLQRLPSLRGFGADVAEALVQLGVGPCIVVGVSTGAPYALAIASVLGQRVRRVILAGGIAGPEVLETAGGIALVLSLLGRRGSRTGRLLQRIMRLAVAARLERRFVSLALATERKVLERQGVALEALRAGLLQSLRAGSRRSLRGPMADARLVAQPWDFSLLDIETEVHIVHGADDSVVPPIHAHWYAAHLPHSRLELVPGELHLSLCFRSAARIQAAVRELEEVGRSDDPEGNAALLAEAG</sequence>
<reference evidence="3 4" key="1">
    <citation type="submission" date="2024-01" db="EMBL/GenBank/DDBJ databases">
        <title>Multi-omics insights into the function and evolution of sodium benzoate biodegradation pathways in Benzoatithermus flavus gen. nov., sp. nov. from hot spring.</title>
        <authorList>
            <person name="Hu C.-J."/>
            <person name="Li W.-J."/>
        </authorList>
    </citation>
    <scope>NUCLEOTIDE SEQUENCE [LARGE SCALE GENOMIC DNA]</scope>
    <source>
        <strain evidence="3 4">SYSU G07066</strain>
    </source>
</reference>